<sequence>MSSTVGRFTASIFSPTQETTLALASLNFDFSLFKVQAPDEYLTLGSCLSEERRNLAEAGSHHVTAQPMASESQEIAKSVTATLGPDSPALKSVLGDKLGIDGTSIWAAATSGNEALCVQLLACMLARFWSPQEAISIWAEIVESRKQEMSEKNAGFEYSELAAMNTILSREQLAEWDSSARAWLRTADKCKMKEQTQLRLIIDNLDATVSPSSGTYESVVEAWISSMKVVDNLVEGIPQSIHEVAALIGISSWHLYPDMVVYQAGPHEIQQRDPLMRQGGLLTVGLDSSPTSSQGVSWALPLAKLRYYGNPVVVRRSFDLHNQHVSFEQLALVILGGLAKVWPEDDGDRLTTICTYYKKLWNWMQKISFVDHPNQIAVKPLWAKHLAYAASKFLTLDKEPRQSAVRLMEFGLRRCSGFLSTEEGPITLEQQLLGFSKMENFLSVMKHDTEAQIQYIRDFISRSRLPLMRSKQMLIIWRTKMGSSSYRWATPLPDPATKNYYRWCGQSSLSSEQKKTEDIVLDMEGWAVFPFISTVTTGKSLRISTPDHGPADKFCRIFASHISRQDVSSVWEVDFQLLFGDMKSCGMALYERQTRGMTNLAAPKEGMNPMGATVDLEDVLDLLDKEPSRHVYEYMVAPPNTLCAVGVIGEIYSTLAEATISLESVKARMDSSSWYKTLKSRSTKIHMDIVFQKHHFIPNEIAFACLAMLETGDQDLDPNMLNDVMGMACGDSIYLSNSLVLDPYNFSDRRGIFRALGNVGKPGVSLLIPPPEPIVRKPTDDEWNLITHSKWNGKENLDLFGKASLQLVLTEYRVPYVTQHRGVRDSQTFFQEATISVYDGATWVGDVDIIKELFRDFTPRISRVPVECPHGALNSAGEQMFSTTSTTNSSKWRKKRKNKRPNPTEGPASRIRTIENWHELLDKPSEPVVVITKGNWIARLATAAMSSQLGYTTTILPENHCDKDCFSDLGFMTNAFGQDGAVIIL</sequence>
<feature type="region of interest" description="Disordered" evidence="1">
    <location>
        <begin position="875"/>
        <end position="908"/>
    </location>
</feature>
<reference evidence="2" key="2">
    <citation type="submission" date="2023-05" db="EMBL/GenBank/DDBJ databases">
        <authorList>
            <consortium name="Lawrence Berkeley National Laboratory"/>
            <person name="Steindorff A."/>
            <person name="Hensen N."/>
            <person name="Bonometti L."/>
            <person name="Westerberg I."/>
            <person name="Brannstrom I.O."/>
            <person name="Guillou S."/>
            <person name="Cros-Aarteil S."/>
            <person name="Calhoun S."/>
            <person name="Haridas S."/>
            <person name="Kuo A."/>
            <person name="Mondo S."/>
            <person name="Pangilinan J."/>
            <person name="Riley R."/>
            <person name="Labutti K."/>
            <person name="Andreopoulos B."/>
            <person name="Lipzen A."/>
            <person name="Chen C."/>
            <person name="Yanf M."/>
            <person name="Daum C."/>
            <person name="Ng V."/>
            <person name="Clum A."/>
            <person name="Ohm R."/>
            <person name="Martin F."/>
            <person name="Silar P."/>
            <person name="Natvig D."/>
            <person name="Lalanne C."/>
            <person name="Gautier V."/>
            <person name="Ament-Velasquez S.L."/>
            <person name="Kruys A."/>
            <person name="Hutchinson M.I."/>
            <person name="Powell A.J."/>
            <person name="Barry K."/>
            <person name="Miller A.N."/>
            <person name="Grigoriev I.V."/>
            <person name="Debuchy R."/>
            <person name="Gladieux P."/>
            <person name="Thoren M.H."/>
            <person name="Johannesson H."/>
        </authorList>
    </citation>
    <scope>NUCLEOTIDE SEQUENCE</scope>
    <source>
        <strain evidence="2">PSN309</strain>
    </source>
</reference>
<comment type="caution">
    <text evidence="2">The sequence shown here is derived from an EMBL/GenBank/DDBJ whole genome shotgun (WGS) entry which is preliminary data.</text>
</comment>
<evidence type="ECO:0000313" key="3">
    <source>
        <dbReference type="Proteomes" id="UP001302126"/>
    </source>
</evidence>
<proteinExistence type="predicted"/>
<dbReference type="EMBL" id="MU864691">
    <property type="protein sequence ID" value="KAK4182282.1"/>
    <property type="molecule type" value="Genomic_DNA"/>
</dbReference>
<organism evidence="2 3">
    <name type="scientific">Podospora australis</name>
    <dbReference type="NCBI Taxonomy" id="1536484"/>
    <lineage>
        <taxon>Eukaryota</taxon>
        <taxon>Fungi</taxon>
        <taxon>Dikarya</taxon>
        <taxon>Ascomycota</taxon>
        <taxon>Pezizomycotina</taxon>
        <taxon>Sordariomycetes</taxon>
        <taxon>Sordariomycetidae</taxon>
        <taxon>Sordariales</taxon>
        <taxon>Podosporaceae</taxon>
        <taxon>Podospora</taxon>
    </lineage>
</organism>
<keyword evidence="3" id="KW-1185">Reference proteome</keyword>
<gene>
    <name evidence="2" type="ORF">QBC35DRAFT_468206</name>
</gene>
<reference evidence="2" key="1">
    <citation type="journal article" date="2023" name="Mol. Phylogenet. Evol.">
        <title>Genome-scale phylogeny and comparative genomics of the fungal order Sordariales.</title>
        <authorList>
            <person name="Hensen N."/>
            <person name="Bonometti L."/>
            <person name="Westerberg I."/>
            <person name="Brannstrom I.O."/>
            <person name="Guillou S."/>
            <person name="Cros-Aarteil S."/>
            <person name="Calhoun S."/>
            <person name="Haridas S."/>
            <person name="Kuo A."/>
            <person name="Mondo S."/>
            <person name="Pangilinan J."/>
            <person name="Riley R."/>
            <person name="LaButti K."/>
            <person name="Andreopoulos B."/>
            <person name="Lipzen A."/>
            <person name="Chen C."/>
            <person name="Yan M."/>
            <person name="Daum C."/>
            <person name="Ng V."/>
            <person name="Clum A."/>
            <person name="Steindorff A."/>
            <person name="Ohm R.A."/>
            <person name="Martin F."/>
            <person name="Silar P."/>
            <person name="Natvig D.O."/>
            <person name="Lalanne C."/>
            <person name="Gautier V."/>
            <person name="Ament-Velasquez S.L."/>
            <person name="Kruys A."/>
            <person name="Hutchinson M.I."/>
            <person name="Powell A.J."/>
            <person name="Barry K."/>
            <person name="Miller A.N."/>
            <person name="Grigoriev I.V."/>
            <person name="Debuchy R."/>
            <person name="Gladieux P."/>
            <person name="Hiltunen Thoren M."/>
            <person name="Johannesson H."/>
        </authorList>
    </citation>
    <scope>NUCLEOTIDE SEQUENCE</scope>
    <source>
        <strain evidence="2">PSN309</strain>
    </source>
</reference>
<feature type="compositionally biased region" description="Basic residues" evidence="1">
    <location>
        <begin position="891"/>
        <end position="900"/>
    </location>
</feature>
<dbReference type="Proteomes" id="UP001302126">
    <property type="component" value="Unassembled WGS sequence"/>
</dbReference>
<protein>
    <submittedName>
        <fullName evidence="2">Uncharacterized protein</fullName>
    </submittedName>
</protein>
<name>A0AAN6WLE7_9PEZI</name>
<evidence type="ECO:0000313" key="2">
    <source>
        <dbReference type="EMBL" id="KAK4182282.1"/>
    </source>
</evidence>
<accession>A0AAN6WLE7</accession>
<evidence type="ECO:0000256" key="1">
    <source>
        <dbReference type="SAM" id="MobiDB-lite"/>
    </source>
</evidence>
<dbReference type="AlphaFoldDB" id="A0AAN6WLE7"/>